<accession>A0A0H3X0Q2</accession>
<dbReference type="Proteomes" id="UP000035651">
    <property type="component" value="Chromosome"/>
</dbReference>
<reference evidence="2" key="1">
    <citation type="submission" date="2016-06" db="EMBL/GenBank/DDBJ databases">
        <title>Complete Genome Sequence of Pandoraea faecigallinarum DSM-23572.</title>
        <authorList>
            <person name="Yong D."/>
            <person name="Ee R."/>
            <person name="Lim Y.-L."/>
            <person name="Yin W.-F."/>
            <person name="Chan K.-G."/>
        </authorList>
    </citation>
    <scope>NUCLEOTIDE SEQUENCE</scope>
    <source>
        <strain evidence="2">DSM 23572</strain>
    </source>
</reference>
<organism evidence="2 3">
    <name type="scientific">Pandoraea faecigallinarum</name>
    <dbReference type="NCBI Taxonomy" id="656179"/>
    <lineage>
        <taxon>Bacteria</taxon>
        <taxon>Pseudomonadati</taxon>
        <taxon>Pseudomonadota</taxon>
        <taxon>Betaproteobacteria</taxon>
        <taxon>Burkholderiales</taxon>
        <taxon>Burkholderiaceae</taxon>
        <taxon>Pandoraea</taxon>
    </lineage>
</organism>
<name>A0A0H3X0Q2_9BURK</name>
<gene>
    <name evidence="2" type="ORF">AB870_01045</name>
</gene>
<evidence type="ECO:0000313" key="3">
    <source>
        <dbReference type="Proteomes" id="UP000035651"/>
    </source>
</evidence>
<dbReference type="InterPro" id="IPR016181">
    <property type="entry name" value="Acyl_CoA_acyltransferase"/>
</dbReference>
<evidence type="ECO:0000313" key="2">
    <source>
        <dbReference type="EMBL" id="AKM32411.1"/>
    </source>
</evidence>
<sequence length="724" mass="80438">MNKSRGIFSILTQPQEVISFVGDVTAAADSDKASLGFYPDSVYLEYALKGNIFVAITELGKQRLYAGHVLFDLRQPRAKVLQVFVDPGHRRLGIAESLISELKIYLSNLQYLSIEARVAEDMTESNSFWERQNFNVQRLDDGGASRGKRRRKILVRNHELASPQLFGPSGIDVKNPLGFSFLSGTEKPIYLLDMNVLFDLGPRRHRRSDVANLFRAERMQACSLAISSEILEELKRNCPDGKTDPMQDFASILPTYSGPPDDELSELIADLAELVFPDRSQRNALTVNDTSDLKHLATAIFHRLNGLVSSDMSILRAAPSLRTQYGLDVLSPTAFSLQDTHSVDVTTFGSEQDRVLTLSAVEPHDESEARSLLSRSKIGHSQQLNEWAAVDLHGGPCRRFVVRSDGDVVGYITWHQKVGQTSIDALMAIDEKSPTATDCVRLMLSKLSEDVAHNQVVLVRLGFPAQQYQIRQEAISIGFTAGGNNQAQLHKIVLRSVVTQVNWEQTRASLMANCGVRLPSVAPAFRSINQHIEIHAADGNRTHLSLHGLESLLAPGLFCLPGRGGVITPVRRQFSEHLLRHLPQGSLLPQARVQLYQQRHYLSHPKNRTKFSTGQLIFFYESQNHGGLGALVAVGRVVRAYLQDRSVMGHSELDRSVFDIDQLDTIGRTETRTVTVFDNLNVLPAHVSGDTLREIGCGTPVKLLSTQTITSEQVERILARVYNS</sequence>
<dbReference type="PATRIC" id="fig|656179.3.peg.228"/>
<proteinExistence type="predicted"/>
<keyword evidence="3" id="KW-1185">Reference proteome</keyword>
<feature type="domain" description="N-acetyltransferase" evidence="1">
    <location>
        <begin position="9"/>
        <end position="178"/>
    </location>
</feature>
<dbReference type="KEGG" id="pfg:AB870_01045"/>
<dbReference type="SUPFAM" id="SSF55729">
    <property type="entry name" value="Acyl-CoA N-acyltransferases (Nat)"/>
    <property type="match status" value="1"/>
</dbReference>
<protein>
    <recommendedName>
        <fullName evidence="1">N-acetyltransferase domain-containing protein</fullName>
    </recommendedName>
</protein>
<dbReference type="PROSITE" id="PS51186">
    <property type="entry name" value="GNAT"/>
    <property type="match status" value="1"/>
</dbReference>
<dbReference type="Pfam" id="PF00583">
    <property type="entry name" value="Acetyltransf_1"/>
    <property type="match status" value="1"/>
</dbReference>
<dbReference type="EMBL" id="CP011807">
    <property type="protein sequence ID" value="AKM32411.1"/>
    <property type="molecule type" value="Genomic_DNA"/>
</dbReference>
<dbReference type="AlphaFoldDB" id="A0A0H3X0Q2"/>
<dbReference type="Gene3D" id="3.40.630.30">
    <property type="match status" value="1"/>
</dbReference>
<dbReference type="GO" id="GO:0016747">
    <property type="term" value="F:acyltransferase activity, transferring groups other than amino-acyl groups"/>
    <property type="evidence" value="ECO:0007669"/>
    <property type="project" value="InterPro"/>
</dbReference>
<dbReference type="InterPro" id="IPR000182">
    <property type="entry name" value="GNAT_dom"/>
</dbReference>
<evidence type="ECO:0000259" key="1">
    <source>
        <dbReference type="PROSITE" id="PS51186"/>
    </source>
</evidence>